<dbReference type="PANTHER" id="PTHR43591:SF10">
    <property type="entry name" value="ABC TRANSMEMBRANE TYPE-1 DOMAIN-CONTAINING PROTEIN-RELATED"/>
    <property type="match status" value="1"/>
</dbReference>
<accession>A0A2L2SU74</accession>
<dbReference type="Gene3D" id="3.40.50.150">
    <property type="entry name" value="Vaccinia Virus protein VP39"/>
    <property type="match status" value="1"/>
</dbReference>
<dbReference type="Proteomes" id="UP000245910">
    <property type="component" value="Chromosome II"/>
</dbReference>
<reference evidence="4" key="1">
    <citation type="submission" date="2014-10" db="EMBL/GenBank/DDBJ databases">
        <authorList>
            <person name="King R."/>
        </authorList>
    </citation>
    <scope>NUCLEOTIDE SEQUENCE [LARGE SCALE GENOMIC DNA]</scope>
    <source>
        <strain evidence="4">A3/5</strain>
    </source>
</reference>
<dbReference type="STRING" id="56646.A0A2L2SU74"/>
<dbReference type="CDD" id="cd02440">
    <property type="entry name" value="AdoMet_MTases"/>
    <property type="match status" value="1"/>
</dbReference>
<evidence type="ECO:0000256" key="2">
    <source>
        <dbReference type="SAM" id="MobiDB-lite"/>
    </source>
</evidence>
<evidence type="ECO:0000313" key="3">
    <source>
        <dbReference type="EMBL" id="CEI60952.1"/>
    </source>
</evidence>
<dbReference type="Pfam" id="PF13489">
    <property type="entry name" value="Methyltransf_23"/>
    <property type="match status" value="1"/>
</dbReference>
<name>A0A2L2SU74_9HYPO</name>
<evidence type="ECO:0000256" key="1">
    <source>
        <dbReference type="ARBA" id="ARBA00038158"/>
    </source>
</evidence>
<dbReference type="EMBL" id="LN649230">
    <property type="protein sequence ID" value="CEI60952.1"/>
    <property type="molecule type" value="Genomic_DNA"/>
</dbReference>
<dbReference type="SUPFAM" id="SSF53335">
    <property type="entry name" value="S-adenosyl-L-methionine-dependent methyltransferases"/>
    <property type="match status" value="1"/>
</dbReference>
<dbReference type="InterPro" id="IPR029063">
    <property type="entry name" value="SAM-dependent_MTases_sf"/>
</dbReference>
<comment type="similarity">
    <text evidence="1">Belongs to the methyltransferase superfamily. LaeA methyltransferase family.</text>
</comment>
<dbReference type="AlphaFoldDB" id="A0A2L2SU74"/>
<dbReference type="GO" id="GO:0008168">
    <property type="term" value="F:methyltransferase activity"/>
    <property type="evidence" value="ECO:0007669"/>
    <property type="project" value="TreeGrafter"/>
</dbReference>
<sequence length="463" mass="52158">MDQGPHNKRQREDATDYDELSVHGQLHPNVVKSSDREISETRRTMLDHSNNSVNSLTKTSKPYDALKEYPRMDRTTDFPASDISEQCRRNDPGVTSPLTHPNGISMFPEMSVTEQEAMSRQALAQAEETIVADSDEYNSTDDAGYGSDNMSSASTSIGSSVRDYMFENGRRYHSFRAGAYNFPNDDVEQEREDMKHAMVRLLSGQKLHFAPLGDNPQNILDIGTGTGIWAIESKTTLLHALGEQYPSANVLGIDLSPIQPTWLPPNVHFMVDDVESSWLHPQNHFDYIHSRHTVQAVKDWPRLFDSALQHMKPGGWMELQEIHHYPHNARTGEAIQPYDHPIAQYWTYINEGLAALGVDFPAAAGGKLAAKMQSAGFINVTERIFHVPLGTWPKNQVLKTVGLYWRTILNDGIQAIALGPMSRGMGWSREQIEVFLVSVRRAYSDNTALLYMPMHIVYGQKPY</sequence>
<protein>
    <recommendedName>
        <fullName evidence="5">Methyltransferase domain-containing protein</fullName>
    </recommendedName>
</protein>
<evidence type="ECO:0000313" key="4">
    <source>
        <dbReference type="Proteomes" id="UP000245910"/>
    </source>
</evidence>
<feature type="region of interest" description="Disordered" evidence="2">
    <location>
        <begin position="1"/>
        <end position="41"/>
    </location>
</feature>
<organism evidence="3 4">
    <name type="scientific">Fusarium venenatum</name>
    <dbReference type="NCBI Taxonomy" id="56646"/>
    <lineage>
        <taxon>Eukaryota</taxon>
        <taxon>Fungi</taxon>
        <taxon>Dikarya</taxon>
        <taxon>Ascomycota</taxon>
        <taxon>Pezizomycotina</taxon>
        <taxon>Sordariomycetes</taxon>
        <taxon>Hypocreomycetidae</taxon>
        <taxon>Hypocreales</taxon>
        <taxon>Nectriaceae</taxon>
        <taxon>Fusarium</taxon>
    </lineage>
</organism>
<keyword evidence="4" id="KW-1185">Reference proteome</keyword>
<dbReference type="PANTHER" id="PTHR43591">
    <property type="entry name" value="METHYLTRANSFERASE"/>
    <property type="match status" value="1"/>
</dbReference>
<evidence type="ECO:0008006" key="5">
    <source>
        <dbReference type="Google" id="ProtNLM"/>
    </source>
</evidence>
<proteinExistence type="inferred from homology"/>
<feature type="region of interest" description="Disordered" evidence="2">
    <location>
        <begin position="83"/>
        <end position="103"/>
    </location>
</feature>